<sequence>MGPHELIEWILLSVIVLPIVLLGIKLKSRGRAMMFTLAGLICVAYGVYLIVHPYFVDQKVSYNAKQVELHLEKTYPDERFTLTTVPYWKEGYKHLNPYKIDVVFANEADATYTYSVEDNGTVELSGFPSTPDDRLDGFKHLEEHK</sequence>
<evidence type="ECO:0000256" key="1">
    <source>
        <dbReference type="SAM" id="Phobius"/>
    </source>
</evidence>
<keyword evidence="1" id="KW-0472">Membrane</keyword>
<dbReference type="EMBL" id="LVVL01000001">
    <property type="protein sequence ID" value="OAN15542.1"/>
    <property type="molecule type" value="Genomic_DNA"/>
</dbReference>
<proteinExistence type="predicted"/>
<accession>A0ABX2VBF1</accession>
<protein>
    <recommendedName>
        <fullName evidence="4">DUF3139 domain-containing protein</fullName>
    </recommendedName>
</protein>
<organism evidence="2 3">
    <name type="scientific">Exiguobacterium undae</name>
    <dbReference type="NCBI Taxonomy" id="169177"/>
    <lineage>
        <taxon>Bacteria</taxon>
        <taxon>Bacillati</taxon>
        <taxon>Bacillota</taxon>
        <taxon>Bacilli</taxon>
        <taxon>Bacillales</taxon>
        <taxon>Bacillales Family XII. Incertae Sedis</taxon>
        <taxon>Exiguobacterium</taxon>
    </lineage>
</organism>
<gene>
    <name evidence="2" type="ORF">A3783_06295</name>
</gene>
<reference evidence="2 3" key="1">
    <citation type="submission" date="2016-03" db="EMBL/GenBank/DDBJ databases">
        <authorList>
            <person name="Cho S.-Y."/>
            <person name="Lim S."/>
            <person name="Kim H."/>
            <person name="Soh E.H."/>
            <person name="Moon J.S."/>
        </authorList>
    </citation>
    <scope>NUCLEOTIDE SEQUENCE [LARGE SCALE GENOMIC DNA]</scope>
    <source>
        <strain evidence="2 3">KCTC 3810</strain>
    </source>
</reference>
<keyword evidence="3" id="KW-1185">Reference proteome</keyword>
<keyword evidence="1" id="KW-1133">Transmembrane helix</keyword>
<feature type="transmembrane region" description="Helical" evidence="1">
    <location>
        <begin position="36"/>
        <end position="55"/>
    </location>
</feature>
<dbReference type="RefSeq" id="WP_028106369.1">
    <property type="nucleotide sequence ID" value="NZ_LVVL01000001.1"/>
</dbReference>
<name>A0ABX2VBF1_9BACL</name>
<evidence type="ECO:0000313" key="3">
    <source>
        <dbReference type="Proteomes" id="UP000078447"/>
    </source>
</evidence>
<dbReference type="Proteomes" id="UP000078447">
    <property type="component" value="Unassembled WGS sequence"/>
</dbReference>
<evidence type="ECO:0008006" key="4">
    <source>
        <dbReference type="Google" id="ProtNLM"/>
    </source>
</evidence>
<comment type="caution">
    <text evidence="2">The sequence shown here is derived from an EMBL/GenBank/DDBJ whole genome shotgun (WGS) entry which is preliminary data.</text>
</comment>
<feature type="transmembrane region" description="Helical" evidence="1">
    <location>
        <begin position="6"/>
        <end position="24"/>
    </location>
</feature>
<keyword evidence="1" id="KW-0812">Transmembrane</keyword>
<evidence type="ECO:0000313" key="2">
    <source>
        <dbReference type="EMBL" id="OAN15542.1"/>
    </source>
</evidence>